<evidence type="ECO:0000256" key="5">
    <source>
        <dbReference type="PROSITE-ProRule" id="PRU01240"/>
    </source>
</evidence>
<keyword evidence="2 5" id="KW-0645">Protease</keyword>
<name>A0ABQ2RUZ7_9DEIO</name>
<sequence length="547" mass="56759">MNKRTLTSLLALTLGWAGSTGTVRYPVTGSGRPDAFARPGQTLTLPGARPIRIPDLPPGRAVLPVRGGIFTGGRVEVSVLPPVAGGVVLANITQPGVQQPRTSVLPDRVQVLLNPGLNPDALARALRHLGTYGRVTWETLPAPASSQAPINTRAVIPPSPCSGTLVEITLSGKMSLEDALNRLLAEDTDVIWYPDPISVAGHPQGLAQALPAPPAPRTPAALQRPRFFYPAKLVSSGISALPALGAGANGQGGAGVTIAVLDTGYSRSLDTLNELPPRRLLPPMNALAPFHQTASFTGYDDFWEGHGTQVAILAAGGQHGTAPQAKVLPIKVCADVAGRATCRTKDVLRGICFALNQVPPSQLVMNLSLGGAVPTDAIHATLKWAESQGAVIVAAGGNQGLNGNPREYPAAFTQTAGTQLGLELLAVESVTPTAVRSSPTIRVAQTWERSTFSTQGNYLNISAPGEALDIGHPYLYSGTSFAAPLVAGAAARVKGANLNVRMGTQGGGVTLPSVTQTITVRAFMLDPARTNSFVQPGAKPMLNLSGY</sequence>
<reference evidence="8" key="1">
    <citation type="journal article" date="2019" name="Int. J. Syst. Evol. Microbiol.">
        <title>The Global Catalogue of Microorganisms (GCM) 10K type strain sequencing project: providing services to taxonomists for standard genome sequencing and annotation.</title>
        <authorList>
            <consortium name="The Broad Institute Genomics Platform"/>
            <consortium name="The Broad Institute Genome Sequencing Center for Infectious Disease"/>
            <person name="Wu L."/>
            <person name="Ma J."/>
        </authorList>
    </citation>
    <scope>NUCLEOTIDE SEQUENCE [LARGE SCALE GENOMIC DNA]</scope>
    <source>
        <strain evidence="8">JCM 31404</strain>
    </source>
</reference>
<accession>A0ABQ2RUZ7</accession>
<evidence type="ECO:0000313" key="7">
    <source>
        <dbReference type="EMBL" id="GGR68790.1"/>
    </source>
</evidence>
<dbReference type="InterPro" id="IPR015500">
    <property type="entry name" value="Peptidase_S8_subtilisin-rel"/>
</dbReference>
<feature type="active site" description="Charge relay system" evidence="5">
    <location>
        <position position="480"/>
    </location>
</feature>
<gene>
    <name evidence="7" type="ORF">GCM10008959_33560</name>
</gene>
<evidence type="ECO:0000256" key="3">
    <source>
        <dbReference type="ARBA" id="ARBA00022801"/>
    </source>
</evidence>
<dbReference type="EMBL" id="BMQM01000029">
    <property type="protein sequence ID" value="GGR68790.1"/>
    <property type="molecule type" value="Genomic_DNA"/>
</dbReference>
<evidence type="ECO:0000256" key="2">
    <source>
        <dbReference type="ARBA" id="ARBA00022670"/>
    </source>
</evidence>
<dbReference type="PRINTS" id="PR00723">
    <property type="entry name" value="SUBTILISIN"/>
</dbReference>
<dbReference type="RefSeq" id="WP_189066142.1">
    <property type="nucleotide sequence ID" value="NZ_BMQM01000029.1"/>
</dbReference>
<organism evidence="7 8">
    <name type="scientific">Deinococcus seoulensis</name>
    <dbReference type="NCBI Taxonomy" id="1837379"/>
    <lineage>
        <taxon>Bacteria</taxon>
        <taxon>Thermotogati</taxon>
        <taxon>Deinococcota</taxon>
        <taxon>Deinococci</taxon>
        <taxon>Deinococcales</taxon>
        <taxon>Deinococcaceae</taxon>
        <taxon>Deinococcus</taxon>
    </lineage>
</organism>
<keyword evidence="3 5" id="KW-0378">Hydrolase</keyword>
<keyword evidence="8" id="KW-1185">Reference proteome</keyword>
<feature type="active site" description="Charge relay system" evidence="5">
    <location>
        <position position="306"/>
    </location>
</feature>
<dbReference type="PANTHER" id="PTHR43806:SF11">
    <property type="entry name" value="CEREVISIN-RELATED"/>
    <property type="match status" value="1"/>
</dbReference>
<feature type="domain" description="Peptidase S8/S53" evidence="6">
    <location>
        <begin position="253"/>
        <end position="499"/>
    </location>
</feature>
<keyword evidence="4 5" id="KW-0720">Serine protease</keyword>
<protein>
    <recommendedName>
        <fullName evidence="6">Peptidase S8/S53 domain-containing protein</fullName>
    </recommendedName>
</protein>
<dbReference type="PROSITE" id="PS51892">
    <property type="entry name" value="SUBTILASE"/>
    <property type="match status" value="1"/>
</dbReference>
<dbReference type="InterPro" id="IPR036852">
    <property type="entry name" value="Peptidase_S8/S53_dom_sf"/>
</dbReference>
<evidence type="ECO:0000256" key="4">
    <source>
        <dbReference type="ARBA" id="ARBA00022825"/>
    </source>
</evidence>
<proteinExistence type="inferred from homology"/>
<evidence type="ECO:0000259" key="6">
    <source>
        <dbReference type="Pfam" id="PF00082"/>
    </source>
</evidence>
<dbReference type="Proteomes" id="UP000634308">
    <property type="component" value="Unassembled WGS sequence"/>
</dbReference>
<dbReference type="InterPro" id="IPR000209">
    <property type="entry name" value="Peptidase_S8/S53_dom"/>
</dbReference>
<dbReference type="PANTHER" id="PTHR43806">
    <property type="entry name" value="PEPTIDASE S8"/>
    <property type="match status" value="1"/>
</dbReference>
<comment type="similarity">
    <text evidence="1 5">Belongs to the peptidase S8 family.</text>
</comment>
<feature type="active site" description="Charge relay system" evidence="5">
    <location>
        <position position="262"/>
    </location>
</feature>
<dbReference type="Pfam" id="PF00082">
    <property type="entry name" value="Peptidase_S8"/>
    <property type="match status" value="1"/>
</dbReference>
<comment type="caution">
    <text evidence="7">The sequence shown here is derived from an EMBL/GenBank/DDBJ whole genome shotgun (WGS) entry which is preliminary data.</text>
</comment>
<dbReference type="InterPro" id="IPR023828">
    <property type="entry name" value="Peptidase_S8_Ser-AS"/>
</dbReference>
<dbReference type="SUPFAM" id="SSF52743">
    <property type="entry name" value="Subtilisin-like"/>
    <property type="match status" value="1"/>
</dbReference>
<evidence type="ECO:0000313" key="8">
    <source>
        <dbReference type="Proteomes" id="UP000634308"/>
    </source>
</evidence>
<dbReference type="InterPro" id="IPR050131">
    <property type="entry name" value="Peptidase_S8_subtilisin-like"/>
</dbReference>
<dbReference type="PROSITE" id="PS00138">
    <property type="entry name" value="SUBTILASE_SER"/>
    <property type="match status" value="1"/>
</dbReference>
<evidence type="ECO:0000256" key="1">
    <source>
        <dbReference type="ARBA" id="ARBA00011073"/>
    </source>
</evidence>
<dbReference type="Gene3D" id="3.40.50.200">
    <property type="entry name" value="Peptidase S8/S53 domain"/>
    <property type="match status" value="1"/>
</dbReference>